<gene>
    <name evidence="1" type="ORF">DSO57_1015086</name>
</gene>
<keyword evidence="2" id="KW-1185">Reference proteome</keyword>
<dbReference type="Proteomes" id="UP001165960">
    <property type="component" value="Unassembled WGS sequence"/>
</dbReference>
<evidence type="ECO:0000313" key="1">
    <source>
        <dbReference type="EMBL" id="KAJ9069782.1"/>
    </source>
</evidence>
<comment type="caution">
    <text evidence="1">The sequence shown here is derived from an EMBL/GenBank/DDBJ whole genome shotgun (WGS) entry which is preliminary data.</text>
</comment>
<name>A0ACC2T651_9FUNG</name>
<accession>A0ACC2T651</accession>
<dbReference type="EMBL" id="QTSX02003609">
    <property type="protein sequence ID" value="KAJ9069782.1"/>
    <property type="molecule type" value="Genomic_DNA"/>
</dbReference>
<evidence type="ECO:0000313" key="2">
    <source>
        <dbReference type="Proteomes" id="UP001165960"/>
    </source>
</evidence>
<protein>
    <submittedName>
        <fullName evidence="1">Uncharacterized protein</fullName>
    </submittedName>
</protein>
<organism evidence="1 2">
    <name type="scientific">Entomophthora muscae</name>
    <dbReference type="NCBI Taxonomy" id="34485"/>
    <lineage>
        <taxon>Eukaryota</taxon>
        <taxon>Fungi</taxon>
        <taxon>Fungi incertae sedis</taxon>
        <taxon>Zoopagomycota</taxon>
        <taxon>Entomophthoromycotina</taxon>
        <taxon>Entomophthoromycetes</taxon>
        <taxon>Entomophthorales</taxon>
        <taxon>Entomophthoraceae</taxon>
        <taxon>Entomophthora</taxon>
    </lineage>
</organism>
<sequence length="1634" mass="181555">MDYPQTNNRRDVATDDLANAGDAQEAGGIISRREHPFTKIGTKTLVVNYAASGTVKYGAEEQDLYAEAGYRDFSGASPPVRPHIYQLATVAYLHMRRMGEDQAIIFSGPRGSGKSRSYHHCLGQLALMGSAKKALLGHQLIQAHRVVELLGCQDYEASPRATRIGLYQELQYNRKGKLAGFKTLIYHKELTTATNNMVFHWLLANHAQLDRDELFRLGLHLSDGFDYVACDSSRSRRITRTLEEMEMGHPCQLGMDAALKAVGIRKRARHHMYQVLAIILHLGNVEFASDSDGKAAVAEMQRLDFVGELMGVPTPSLESTLTTRTRYIGNELCTMLLSVDEAYAQRDQLSRTIFNLLLSWVVEAMNQSFCCDSDDGLFFISMLDQPGYCTTNGSFDTFSANFINEKLHLLVLEHHLGGESSLHRDMAQANLPIPQSAFSRDCMDMLTGETATGGLVGLLEDITHEYAHHPRRNGTDPAQSSQRLSWVDPASYTVNEITSRFSHHPAFHAVPQVSATHSNTRISFSANAKPTFAIAHFFGDAEYQAQDNYGYFIDANCDHISPDFVTLFRNESENPFLVDLFYHPLLATSQPNLNPNLNPNPSTITVAQLPNQMVRLPKHESIISPSTSTLAQMSTGLAIILQTVAQSTIRHVLHLHGPDISRQVEFHRIPELAQASRIDWACAMDVDDMYLRYLTLIPIPRRSNKDASDRACKLNLLISNRGWGMDECIITPTRVFLAFSAWRELEDSLRRSESAHKSSVKSQPLLHSPVRRPPPSTEWTSRIVNIFHSQGNIRTTYPSTYAFPVPSAANSATSSNEEIHDVWQHLPLPTSHMSLPYNQSWETFNSVTTTGEHLGIPDHAIPEKPSTSFFSTNERPVTRERHSLGRQFWIAFSYLVTFWMPGCCLGMRGIKHRTAWREKAAICTLLLLFWLIVLFFATALGPILCPWASYVSLKELASHARLSDAYVAIHGNVYDVSSLAEQDHGGRGAMSRMVGTDVTASFPVAIPLACPGLVTDMGVALNVTVDYLHAQAANPEPTFPWVNENSPLLPSKVGQLVYSPEQLAISIAEGSRQWAAIDGRVYDLTPLFSTIAVQSWDERLHFLPPTIEAMFGSIDHEADVTSTFENDLELSENERQATLECLDGAFYAGVLDPRLSTTCQASNFLPLILGWLLAAASIFKLLIPRRSASREVGPYHQYVVCHLSCYTEGEEALRPALESLAELDHPDDHKLIFITADGMMIGSNNDLPTPRIILEILGSDPLGPDPAPHSYLGLGKRGHNMAKVYSGHFEHNGHCVPYIMVCKVGRPSERVRPGQRGAGDSQALLLSFFSHAHLNQPMSPLELEIYRQMDNCLDLRPTAFQYLLAVDAQTRVDPPALGRLLDEMHDGIIGVSGTVRIANPRDSWATIMMAYHHAAPTSPWSLSAKNPHLALYRICLPPVDNVPIPLLANPHLIQECIAGRGDKVAHLPALVTRYLPGWKMAKAHRARCSIISPTSLISYLKVRASQKDLSLPVRMVSYHPGAILCLLLSTLGPPIILYLVYLIYLAFTRPTLPLFITLIILTTIPILALLPLLLRRKWPALLGYLAYLPLAPFLNFVLVPCALYSLDLSNNPKHFAADSPNHIPLTIYSPSMSP</sequence>
<proteinExistence type="predicted"/>
<reference evidence="1" key="1">
    <citation type="submission" date="2022-04" db="EMBL/GenBank/DDBJ databases">
        <title>Genome of the entomopathogenic fungus Entomophthora muscae.</title>
        <authorList>
            <person name="Elya C."/>
            <person name="Lovett B.R."/>
            <person name="Lee E."/>
            <person name="Macias A.M."/>
            <person name="Hajek A.E."/>
            <person name="De Bivort B.L."/>
            <person name="Kasson M.T."/>
            <person name="De Fine Licht H.H."/>
            <person name="Stajich J.E."/>
        </authorList>
    </citation>
    <scope>NUCLEOTIDE SEQUENCE</scope>
    <source>
        <strain evidence="1">Berkeley</strain>
    </source>
</reference>